<evidence type="ECO:0000313" key="1">
    <source>
        <dbReference type="EMBL" id="SPH18418.1"/>
    </source>
</evidence>
<keyword evidence="2" id="KW-1185">Reference proteome</keyword>
<proteinExistence type="predicted"/>
<reference evidence="1 2" key="1">
    <citation type="submission" date="2018-03" db="EMBL/GenBank/DDBJ databases">
        <authorList>
            <person name="Keele B.F."/>
        </authorList>
    </citation>
    <scope>NUCLEOTIDE SEQUENCE [LARGE SCALE GENOMIC DNA]</scope>
    <source>
        <strain evidence="1 2">CECT 8626</strain>
    </source>
</reference>
<gene>
    <name evidence="1" type="ORF">DEA8626_01956</name>
</gene>
<dbReference type="EMBL" id="OMOQ01000001">
    <property type="protein sequence ID" value="SPH18418.1"/>
    <property type="molecule type" value="Genomic_DNA"/>
</dbReference>
<evidence type="ECO:0000313" key="2">
    <source>
        <dbReference type="Proteomes" id="UP000244924"/>
    </source>
</evidence>
<accession>A0A2R8B700</accession>
<dbReference type="AlphaFoldDB" id="A0A2R8B700"/>
<sequence>MIVSGGSVRMKVLLALAALTIVAGCNRNRPQLTECVDGRPVVERVHDVAPPNC</sequence>
<dbReference type="Proteomes" id="UP000244924">
    <property type="component" value="Unassembled WGS sequence"/>
</dbReference>
<organism evidence="1 2">
    <name type="scientific">Albidovulum aquaemixtae</name>
    <dbReference type="NCBI Taxonomy" id="1542388"/>
    <lineage>
        <taxon>Bacteria</taxon>
        <taxon>Pseudomonadati</taxon>
        <taxon>Pseudomonadota</taxon>
        <taxon>Alphaproteobacteria</taxon>
        <taxon>Rhodobacterales</taxon>
        <taxon>Paracoccaceae</taxon>
        <taxon>Albidovulum</taxon>
    </lineage>
</organism>
<protein>
    <submittedName>
        <fullName evidence="1">Uncharacterized protein</fullName>
    </submittedName>
</protein>
<name>A0A2R8B700_9RHOB</name>